<keyword evidence="4 6" id="KW-1133">Transmembrane helix</keyword>
<dbReference type="InterPro" id="IPR012506">
    <property type="entry name" value="TMEM86B-like"/>
</dbReference>
<evidence type="ECO:0000256" key="2">
    <source>
        <dbReference type="ARBA" id="ARBA00007375"/>
    </source>
</evidence>
<proteinExistence type="inferred from homology"/>
<evidence type="ECO:0000256" key="5">
    <source>
        <dbReference type="ARBA" id="ARBA00023136"/>
    </source>
</evidence>
<dbReference type="EMBL" id="FQWQ01000005">
    <property type="protein sequence ID" value="SHH92064.1"/>
    <property type="molecule type" value="Genomic_DNA"/>
</dbReference>
<evidence type="ECO:0000256" key="6">
    <source>
        <dbReference type="SAM" id="Phobius"/>
    </source>
</evidence>
<dbReference type="STRING" id="947013.SAMN04488109_6103"/>
<keyword evidence="8" id="KW-1185">Reference proteome</keyword>
<comment type="subcellular location">
    <subcellularLocation>
        <location evidence="1">Membrane</location>
        <topology evidence="1">Multi-pass membrane protein</topology>
    </subcellularLocation>
</comment>
<feature type="transmembrane region" description="Helical" evidence="6">
    <location>
        <begin position="170"/>
        <end position="191"/>
    </location>
</feature>
<keyword evidence="5 6" id="KW-0472">Membrane</keyword>
<evidence type="ECO:0000256" key="4">
    <source>
        <dbReference type="ARBA" id="ARBA00022989"/>
    </source>
</evidence>
<protein>
    <submittedName>
        <fullName evidence="7">Uncharacterized membrane protein YhhN</fullName>
    </submittedName>
</protein>
<dbReference type="PANTHER" id="PTHR31885:SF6">
    <property type="entry name" value="GH04784P"/>
    <property type="match status" value="1"/>
</dbReference>
<feature type="transmembrane region" description="Helical" evidence="6">
    <location>
        <begin position="140"/>
        <end position="158"/>
    </location>
</feature>
<organism evidence="7 8">
    <name type="scientific">Chryseolinea serpens</name>
    <dbReference type="NCBI Taxonomy" id="947013"/>
    <lineage>
        <taxon>Bacteria</taxon>
        <taxon>Pseudomonadati</taxon>
        <taxon>Bacteroidota</taxon>
        <taxon>Cytophagia</taxon>
        <taxon>Cytophagales</taxon>
        <taxon>Fulvivirgaceae</taxon>
        <taxon>Chryseolinea</taxon>
    </lineage>
</organism>
<dbReference type="AlphaFoldDB" id="A0A1M5WY16"/>
<feature type="transmembrane region" description="Helical" evidence="6">
    <location>
        <begin position="197"/>
        <end position="217"/>
    </location>
</feature>
<dbReference type="Pfam" id="PF07947">
    <property type="entry name" value="YhhN"/>
    <property type="match status" value="1"/>
</dbReference>
<dbReference type="OrthoDB" id="5651790at2"/>
<name>A0A1M5WY16_9BACT</name>
<keyword evidence="3 6" id="KW-0812">Transmembrane</keyword>
<dbReference type="PANTHER" id="PTHR31885">
    <property type="entry name" value="GH04784P"/>
    <property type="match status" value="1"/>
</dbReference>
<dbReference type="GO" id="GO:0016020">
    <property type="term" value="C:membrane"/>
    <property type="evidence" value="ECO:0007669"/>
    <property type="project" value="UniProtKB-SubCell"/>
</dbReference>
<sequence length="223" mass="25190">MKKAVLIFFALVCLGELASGWMGWPEVHRVCKPLIMITLGLYYVISATHRSPVVLLAIFFSLAGDVLLMFETSHELFFIFGLLAFLTSHVFYIFSYRQHQWAGVNDALQGIQKIRASFPIVLAGTGLVIVLYPVLGPLRIPVMVYALVLIVMVLNALFRYGRTEAMSFRMVFFGALLFMLSDSLLAINKFLTPVPNSASWIMLTYMVAQYWIVLGLVRHEEKS</sequence>
<evidence type="ECO:0000256" key="3">
    <source>
        <dbReference type="ARBA" id="ARBA00022692"/>
    </source>
</evidence>
<feature type="transmembrane region" description="Helical" evidence="6">
    <location>
        <begin position="76"/>
        <end position="95"/>
    </location>
</feature>
<reference evidence="7 8" key="1">
    <citation type="submission" date="2016-11" db="EMBL/GenBank/DDBJ databases">
        <authorList>
            <person name="Jaros S."/>
            <person name="Januszkiewicz K."/>
            <person name="Wedrychowicz H."/>
        </authorList>
    </citation>
    <scope>NUCLEOTIDE SEQUENCE [LARGE SCALE GENOMIC DNA]</scope>
    <source>
        <strain evidence="7 8">DSM 24574</strain>
    </source>
</reference>
<comment type="similarity">
    <text evidence="2">Belongs to the TMEM86 family.</text>
</comment>
<dbReference type="Proteomes" id="UP000184212">
    <property type="component" value="Unassembled WGS sequence"/>
</dbReference>
<evidence type="ECO:0000313" key="7">
    <source>
        <dbReference type="EMBL" id="SHH92064.1"/>
    </source>
</evidence>
<accession>A0A1M5WY16</accession>
<feature type="transmembrane region" description="Helical" evidence="6">
    <location>
        <begin position="116"/>
        <end position="134"/>
    </location>
</feature>
<dbReference type="RefSeq" id="WP_073142163.1">
    <property type="nucleotide sequence ID" value="NZ_FQWQ01000005.1"/>
</dbReference>
<gene>
    <name evidence="7" type="ORF">SAMN04488109_6103</name>
</gene>
<dbReference type="GO" id="GO:0016787">
    <property type="term" value="F:hydrolase activity"/>
    <property type="evidence" value="ECO:0007669"/>
    <property type="project" value="TreeGrafter"/>
</dbReference>
<evidence type="ECO:0000313" key="8">
    <source>
        <dbReference type="Proteomes" id="UP000184212"/>
    </source>
</evidence>
<evidence type="ECO:0000256" key="1">
    <source>
        <dbReference type="ARBA" id="ARBA00004141"/>
    </source>
</evidence>